<name>A0A2M7XH90_9BACT</name>
<protein>
    <submittedName>
        <fullName evidence="1">Uncharacterized protein</fullName>
    </submittedName>
</protein>
<reference evidence="2" key="1">
    <citation type="submission" date="2017-09" db="EMBL/GenBank/DDBJ databases">
        <title>Depth-based differentiation of microbial function through sediment-hosted aquifers and enrichment of novel symbionts in the deep terrestrial subsurface.</title>
        <authorList>
            <person name="Probst A.J."/>
            <person name="Ladd B."/>
            <person name="Jarett J.K."/>
            <person name="Geller-Mcgrath D.E."/>
            <person name="Sieber C.M.K."/>
            <person name="Emerson J.B."/>
            <person name="Anantharaman K."/>
            <person name="Thomas B.C."/>
            <person name="Malmstrom R."/>
            <person name="Stieglmeier M."/>
            <person name="Klingl A."/>
            <person name="Woyke T."/>
            <person name="Ryan C.M."/>
            <person name="Banfield J.F."/>
        </authorList>
    </citation>
    <scope>NUCLEOTIDE SEQUENCE [LARGE SCALE GENOMIC DNA]</scope>
</reference>
<sequence length="333" mass="37725">MNKWLFFLLFLIITSNFQLLFPIYSAKASTFDPGYLLLDEDMTDIFSLDLTQIHAFLQQGSLGNYITEDIDGKRHYASDIIWRAAQRNGISPKVILTLLQKEQSLITDPHPSQNQLDFATGYGICDSCTFDDAQAQRFRGFAKQINSATLQLKEGYLLDLEKYGKTVMGYGPGVIANIDGQNVLIKNNATAALYTYTPHLQGNENFVKIWQQWFAPHYLTGSLLQNKIDGGIWRMEEGKKRPITSKAAYLSRYADQPLLLVDPNILNTYPDGHPIKFANYSLLKTENGTIYLLVDDTIEHIVSWETFRQLGFHSDEIIEVSENDLAGYSKGDP</sequence>
<dbReference type="Proteomes" id="UP000229749">
    <property type="component" value="Unassembled WGS sequence"/>
</dbReference>
<gene>
    <name evidence="1" type="ORF">CO172_02470</name>
</gene>
<comment type="caution">
    <text evidence="1">The sequence shown here is derived from an EMBL/GenBank/DDBJ whole genome shotgun (WGS) entry which is preliminary data.</text>
</comment>
<evidence type="ECO:0000313" key="1">
    <source>
        <dbReference type="EMBL" id="PJA47248.1"/>
    </source>
</evidence>
<dbReference type="AlphaFoldDB" id="A0A2M7XH90"/>
<proteinExistence type="predicted"/>
<feature type="non-terminal residue" evidence="1">
    <location>
        <position position="333"/>
    </location>
</feature>
<dbReference type="EMBL" id="PFWS01000037">
    <property type="protein sequence ID" value="PJA47248.1"/>
    <property type="molecule type" value="Genomic_DNA"/>
</dbReference>
<organism evidence="1 2">
    <name type="scientific">Candidatus Uhrbacteria bacterium CG_4_9_14_3_um_filter_36_7</name>
    <dbReference type="NCBI Taxonomy" id="1975033"/>
    <lineage>
        <taxon>Bacteria</taxon>
        <taxon>Candidatus Uhriibacteriota</taxon>
    </lineage>
</organism>
<accession>A0A2M7XH90</accession>
<evidence type="ECO:0000313" key="2">
    <source>
        <dbReference type="Proteomes" id="UP000229749"/>
    </source>
</evidence>